<reference evidence="3" key="1">
    <citation type="journal article" date="2019" name="Int. J. Syst. Evol. Microbiol.">
        <title>The Global Catalogue of Microorganisms (GCM) 10K type strain sequencing project: providing services to taxonomists for standard genome sequencing and annotation.</title>
        <authorList>
            <consortium name="The Broad Institute Genomics Platform"/>
            <consortium name="The Broad Institute Genome Sequencing Center for Infectious Disease"/>
            <person name="Wu L."/>
            <person name="Ma J."/>
        </authorList>
    </citation>
    <scope>NUCLEOTIDE SEQUENCE [LARGE SCALE GENOMIC DNA]</scope>
    <source>
        <strain evidence="3">JCM 3389</strain>
    </source>
</reference>
<evidence type="ECO:0000313" key="3">
    <source>
        <dbReference type="Proteomes" id="UP001597342"/>
    </source>
</evidence>
<accession>A0ABW4XUP6</accession>
<evidence type="ECO:0008006" key="4">
    <source>
        <dbReference type="Google" id="ProtNLM"/>
    </source>
</evidence>
<feature type="signal peptide" evidence="1">
    <location>
        <begin position="1"/>
        <end position="21"/>
    </location>
</feature>
<feature type="chain" id="PRO_5046282657" description="Lipocalin-like domain-containing protein" evidence="1">
    <location>
        <begin position="22"/>
        <end position="158"/>
    </location>
</feature>
<protein>
    <recommendedName>
        <fullName evidence="4">Lipocalin-like domain-containing protein</fullName>
    </recommendedName>
</protein>
<dbReference type="PROSITE" id="PS51257">
    <property type="entry name" value="PROKAR_LIPOPROTEIN"/>
    <property type="match status" value="1"/>
</dbReference>
<keyword evidence="1" id="KW-0732">Signal</keyword>
<comment type="caution">
    <text evidence="2">The sequence shown here is derived from an EMBL/GenBank/DDBJ whole genome shotgun (WGS) entry which is preliminary data.</text>
</comment>
<dbReference type="Proteomes" id="UP001597342">
    <property type="component" value="Unassembled WGS sequence"/>
</dbReference>
<evidence type="ECO:0000313" key="2">
    <source>
        <dbReference type="EMBL" id="MFD2098590.1"/>
    </source>
</evidence>
<keyword evidence="3" id="KW-1185">Reference proteome</keyword>
<gene>
    <name evidence="2" type="ORF">ACFSJE_02315</name>
</gene>
<dbReference type="RefSeq" id="WP_379829365.1">
    <property type="nucleotide sequence ID" value="NZ_JBHUHU010000001.1"/>
</dbReference>
<organism evidence="2 3">
    <name type="scientific">Flagellimonas iocasae</name>
    <dbReference type="NCBI Taxonomy" id="2055905"/>
    <lineage>
        <taxon>Bacteria</taxon>
        <taxon>Pseudomonadati</taxon>
        <taxon>Bacteroidota</taxon>
        <taxon>Flavobacteriia</taxon>
        <taxon>Flavobacteriales</taxon>
        <taxon>Flavobacteriaceae</taxon>
        <taxon>Flagellimonas</taxon>
    </lineage>
</organism>
<dbReference type="EMBL" id="JBHUHU010000001">
    <property type="protein sequence ID" value="MFD2098590.1"/>
    <property type="molecule type" value="Genomic_DNA"/>
</dbReference>
<name>A0ABW4XUP6_9FLAO</name>
<proteinExistence type="predicted"/>
<sequence>MKKFKAISSFLVLIFLLVSCGSDDGGGEIATDLQVIGIWDLAEVNISSSQDVDMDGTSSTNLMDEVECISGTILIDGDGVWTFEQTGISITAITGGQYFAQCSGNDVTGTGAWSVNGSQITFQGSTLLGTLSFSGDRLTNNVGDDLPGVRSYVYIRRE</sequence>
<evidence type="ECO:0000256" key="1">
    <source>
        <dbReference type="SAM" id="SignalP"/>
    </source>
</evidence>